<protein>
    <submittedName>
        <fullName evidence="1">Pyridoxamine 5'-phosphate oxidase family protein</fullName>
    </submittedName>
</protein>
<dbReference type="EMBL" id="JBHUCZ010000001">
    <property type="protein sequence ID" value="MFD1566261.1"/>
    <property type="molecule type" value="Genomic_DNA"/>
</dbReference>
<dbReference type="SUPFAM" id="SSF50475">
    <property type="entry name" value="FMN-binding split barrel"/>
    <property type="match status" value="1"/>
</dbReference>
<dbReference type="Proteomes" id="UP001597139">
    <property type="component" value="Unassembled WGS sequence"/>
</dbReference>
<dbReference type="InterPro" id="IPR012349">
    <property type="entry name" value="Split_barrel_FMN-bd"/>
</dbReference>
<reference evidence="1 2" key="1">
    <citation type="journal article" date="2019" name="Int. J. Syst. Evol. Microbiol.">
        <title>The Global Catalogue of Microorganisms (GCM) 10K type strain sequencing project: providing services to taxonomists for standard genome sequencing and annotation.</title>
        <authorList>
            <consortium name="The Broad Institute Genomics Platform"/>
            <consortium name="The Broad Institute Genome Sequencing Center for Infectious Disease"/>
            <person name="Wu L."/>
            <person name="Ma J."/>
        </authorList>
    </citation>
    <scope>NUCLEOTIDE SEQUENCE [LARGE SCALE GENOMIC DNA]</scope>
    <source>
        <strain evidence="1 2">CGMCC 1.12859</strain>
    </source>
</reference>
<name>A0ABD6BNS3_9EURY</name>
<proteinExistence type="predicted"/>
<evidence type="ECO:0000313" key="1">
    <source>
        <dbReference type="EMBL" id="MFD1566261.1"/>
    </source>
</evidence>
<dbReference type="Pfam" id="PF12900">
    <property type="entry name" value="Pyridox_ox_2"/>
    <property type="match status" value="1"/>
</dbReference>
<gene>
    <name evidence="1" type="ORF">ACFSAU_02045</name>
</gene>
<dbReference type="Gene3D" id="2.30.110.10">
    <property type="entry name" value="Electron Transport, Fmn-binding Protein, Chain A"/>
    <property type="match status" value="1"/>
</dbReference>
<organism evidence="1 2">
    <name type="scientific">Halolamina litorea</name>
    <dbReference type="NCBI Taxonomy" id="1515593"/>
    <lineage>
        <taxon>Archaea</taxon>
        <taxon>Methanobacteriati</taxon>
        <taxon>Methanobacteriota</taxon>
        <taxon>Stenosarchaea group</taxon>
        <taxon>Halobacteria</taxon>
        <taxon>Halobacteriales</taxon>
        <taxon>Haloferacaceae</taxon>
    </lineage>
</organism>
<sequence length="147" mass="15652">MVAVEMAADEIDAFLRGAGAGTLSLADGGESYAIPESFGYDGEHLYFQLVRDEDSRKMQFLDGTGTATFTVWTEAPAESVVARGTLEPVPDADVVTASNAIAENATVPTLNVVPDSTVDKLGMEYYRLVPEELTGRKFGANPESLAD</sequence>
<accession>A0ABD6BNS3</accession>
<evidence type="ECO:0000313" key="2">
    <source>
        <dbReference type="Proteomes" id="UP001597139"/>
    </source>
</evidence>
<dbReference type="AlphaFoldDB" id="A0ABD6BNS3"/>
<keyword evidence="2" id="KW-1185">Reference proteome</keyword>
<dbReference type="InterPro" id="IPR024747">
    <property type="entry name" value="Pyridox_Oxase-rel"/>
</dbReference>
<comment type="caution">
    <text evidence="1">The sequence shown here is derived from an EMBL/GenBank/DDBJ whole genome shotgun (WGS) entry which is preliminary data.</text>
</comment>
<dbReference type="RefSeq" id="WP_267645530.1">
    <property type="nucleotide sequence ID" value="NZ_JANHGR010000001.1"/>
</dbReference>